<gene>
    <name evidence="1" type="ORF">NCTC13292_02584</name>
</gene>
<reference evidence="1 2" key="1">
    <citation type="submission" date="2018-06" db="EMBL/GenBank/DDBJ databases">
        <authorList>
            <consortium name="Pathogen Informatics"/>
            <person name="Doyle S."/>
        </authorList>
    </citation>
    <scope>NUCLEOTIDE SEQUENCE [LARGE SCALE GENOMIC DNA]</scope>
    <source>
        <strain evidence="1 2">NCTC13292</strain>
    </source>
</reference>
<name>A0A378JAX4_9GAMM</name>
<dbReference type="Proteomes" id="UP000254677">
    <property type="component" value="Unassembled WGS sequence"/>
</dbReference>
<accession>A0A378JAX4</accession>
<protein>
    <submittedName>
        <fullName evidence="1">Uncharacterized protein</fullName>
    </submittedName>
</protein>
<evidence type="ECO:0000313" key="2">
    <source>
        <dbReference type="Proteomes" id="UP000254677"/>
    </source>
</evidence>
<evidence type="ECO:0000313" key="1">
    <source>
        <dbReference type="EMBL" id="STX44131.1"/>
    </source>
</evidence>
<keyword evidence="2" id="KW-1185">Reference proteome</keyword>
<dbReference type="EMBL" id="UGOA01000001">
    <property type="protein sequence ID" value="STX44131.1"/>
    <property type="molecule type" value="Genomic_DNA"/>
</dbReference>
<proteinExistence type="predicted"/>
<dbReference type="AlphaFoldDB" id="A0A378JAX4"/>
<sequence length="101" mass="11439">MPKKMRPLDLESLSETIRFSLAIHSSSYLWPQSIESFLSSHAKCSDLYCLAGLRRYDALTSCIGISIAVLRPVSLRAVLTAILERNRMYQNTLNCEKFVAK</sequence>
<organism evidence="1 2">
    <name type="scientific">Legionella donaldsonii</name>
    <dbReference type="NCBI Taxonomy" id="45060"/>
    <lineage>
        <taxon>Bacteria</taxon>
        <taxon>Pseudomonadati</taxon>
        <taxon>Pseudomonadota</taxon>
        <taxon>Gammaproteobacteria</taxon>
        <taxon>Legionellales</taxon>
        <taxon>Legionellaceae</taxon>
        <taxon>Legionella</taxon>
    </lineage>
</organism>